<dbReference type="PANTHER" id="PTHR23546:SF1">
    <property type="entry name" value="MEMBRANE PROTEIN"/>
    <property type="match status" value="1"/>
</dbReference>
<evidence type="ECO:0000256" key="1">
    <source>
        <dbReference type="ARBA" id="ARBA00004651"/>
    </source>
</evidence>
<keyword evidence="8" id="KW-1185">Reference proteome</keyword>
<dbReference type="Pfam" id="PF07690">
    <property type="entry name" value="MFS_1"/>
    <property type="match status" value="1"/>
</dbReference>
<dbReference type="EMBL" id="JBHRZH010000019">
    <property type="protein sequence ID" value="MFC3763531.1"/>
    <property type="molecule type" value="Genomic_DNA"/>
</dbReference>
<evidence type="ECO:0000313" key="8">
    <source>
        <dbReference type="Proteomes" id="UP001595699"/>
    </source>
</evidence>
<feature type="transmembrane region" description="Helical" evidence="5">
    <location>
        <begin position="105"/>
        <end position="130"/>
    </location>
</feature>
<reference evidence="8" key="1">
    <citation type="journal article" date="2019" name="Int. J. Syst. Evol. Microbiol.">
        <title>The Global Catalogue of Microorganisms (GCM) 10K type strain sequencing project: providing services to taxonomists for standard genome sequencing and annotation.</title>
        <authorList>
            <consortium name="The Broad Institute Genomics Platform"/>
            <consortium name="The Broad Institute Genome Sequencing Center for Infectious Disease"/>
            <person name="Wu L."/>
            <person name="Ma J."/>
        </authorList>
    </citation>
    <scope>NUCLEOTIDE SEQUENCE [LARGE SCALE GENOMIC DNA]</scope>
    <source>
        <strain evidence="8">CGMCC 4.7241</strain>
    </source>
</reference>
<comment type="caution">
    <text evidence="7">The sequence shown here is derived from an EMBL/GenBank/DDBJ whole genome shotgun (WGS) entry which is preliminary data.</text>
</comment>
<evidence type="ECO:0000256" key="5">
    <source>
        <dbReference type="SAM" id="Phobius"/>
    </source>
</evidence>
<dbReference type="RefSeq" id="WP_205115572.1">
    <property type="nucleotide sequence ID" value="NZ_JAFBCM010000001.1"/>
</dbReference>
<dbReference type="InterPro" id="IPR020846">
    <property type="entry name" value="MFS_dom"/>
</dbReference>
<keyword evidence="2 5" id="KW-0812">Transmembrane</keyword>
<comment type="subcellular location">
    <subcellularLocation>
        <location evidence="1">Cell membrane</location>
        <topology evidence="1">Multi-pass membrane protein</topology>
    </subcellularLocation>
</comment>
<dbReference type="InterPro" id="IPR036259">
    <property type="entry name" value="MFS_trans_sf"/>
</dbReference>
<dbReference type="SUPFAM" id="SSF103473">
    <property type="entry name" value="MFS general substrate transporter"/>
    <property type="match status" value="1"/>
</dbReference>
<dbReference type="InterPro" id="IPR011701">
    <property type="entry name" value="MFS"/>
</dbReference>
<gene>
    <name evidence="7" type="ORF">ACFOUW_22015</name>
</gene>
<feature type="transmembrane region" description="Helical" evidence="5">
    <location>
        <begin position="39"/>
        <end position="59"/>
    </location>
</feature>
<keyword evidence="4 5" id="KW-0472">Membrane</keyword>
<feature type="transmembrane region" description="Helical" evidence="5">
    <location>
        <begin position="248"/>
        <end position="273"/>
    </location>
</feature>
<dbReference type="InterPro" id="IPR001958">
    <property type="entry name" value="Tet-R_TetA/multi-R_MdtG-like"/>
</dbReference>
<dbReference type="PANTHER" id="PTHR23546">
    <property type="entry name" value="TRANSPORT PROTEIN"/>
    <property type="match status" value="1"/>
</dbReference>
<feature type="transmembrane region" description="Helical" evidence="5">
    <location>
        <begin position="142"/>
        <end position="165"/>
    </location>
</feature>
<feature type="transmembrane region" description="Helical" evidence="5">
    <location>
        <begin position="211"/>
        <end position="236"/>
    </location>
</feature>
<feature type="transmembrane region" description="Helical" evidence="5">
    <location>
        <begin position="313"/>
        <end position="331"/>
    </location>
</feature>
<dbReference type="PRINTS" id="PR01035">
    <property type="entry name" value="TCRTETA"/>
</dbReference>
<accession>A0ABV7YE67</accession>
<feature type="transmembrane region" description="Helical" evidence="5">
    <location>
        <begin position="71"/>
        <end position="93"/>
    </location>
</feature>
<evidence type="ECO:0000313" key="7">
    <source>
        <dbReference type="EMBL" id="MFC3763531.1"/>
    </source>
</evidence>
<proteinExistence type="predicted"/>
<feature type="transmembrane region" description="Helical" evidence="5">
    <location>
        <begin position="171"/>
        <end position="191"/>
    </location>
</feature>
<sequence>MRGRSLAVAYVATATVFSAQLVLAPVLPSLTRTLLLTEFQAGLFVTVSSAALMVVSPLWGRVVTRFGARRVATLSMVGIAVCQLAFAGLAQVALADGRSAATFPLLLACRALGQGVAAAATSVAVISYLSQNTAAGAERVRALGMFGAALGLGTVLGPALGSFLASQSLLWALYVPALPVAVVAVVVWRWLGDGHGVASAGERGALRAVQVWPYLALGVVLFTVLAPVPLLLGFLVQDRFHLSAEAGASGAGLALVAYGLVSLVVQAFVVRWLAWPPMRLVRVGVPISLVAFVGIAVAPNLAVVVLATGLFGLGHGLAIPGYTAAPTFAVASDQQGRLAGFLTSANGAGSILGPLLATPLYGISPAVPLLANAALMALLLVFVGLSSGNWQRSHTG</sequence>
<keyword evidence="3 5" id="KW-1133">Transmembrane helix</keyword>
<feature type="transmembrane region" description="Helical" evidence="5">
    <location>
        <begin position="369"/>
        <end position="390"/>
    </location>
</feature>
<feature type="transmembrane region" description="Helical" evidence="5">
    <location>
        <begin position="338"/>
        <end position="357"/>
    </location>
</feature>
<name>A0ABV7YE67_9ACTN</name>
<evidence type="ECO:0000259" key="6">
    <source>
        <dbReference type="PROSITE" id="PS50850"/>
    </source>
</evidence>
<evidence type="ECO:0000256" key="4">
    <source>
        <dbReference type="ARBA" id="ARBA00023136"/>
    </source>
</evidence>
<feature type="transmembrane region" description="Helical" evidence="5">
    <location>
        <begin position="285"/>
        <end position="307"/>
    </location>
</feature>
<dbReference type="Proteomes" id="UP001595699">
    <property type="component" value="Unassembled WGS sequence"/>
</dbReference>
<protein>
    <submittedName>
        <fullName evidence="7">MFS transporter</fullName>
    </submittedName>
</protein>
<feature type="transmembrane region" description="Helical" evidence="5">
    <location>
        <begin position="7"/>
        <end position="27"/>
    </location>
</feature>
<dbReference type="PROSITE" id="PS50850">
    <property type="entry name" value="MFS"/>
    <property type="match status" value="1"/>
</dbReference>
<organism evidence="7 8">
    <name type="scientific">Tenggerimyces flavus</name>
    <dbReference type="NCBI Taxonomy" id="1708749"/>
    <lineage>
        <taxon>Bacteria</taxon>
        <taxon>Bacillati</taxon>
        <taxon>Actinomycetota</taxon>
        <taxon>Actinomycetes</taxon>
        <taxon>Propionibacteriales</taxon>
        <taxon>Nocardioidaceae</taxon>
        <taxon>Tenggerimyces</taxon>
    </lineage>
</organism>
<feature type="domain" description="Major facilitator superfamily (MFS) profile" evidence="6">
    <location>
        <begin position="1"/>
        <end position="389"/>
    </location>
</feature>
<dbReference type="Gene3D" id="1.20.1250.20">
    <property type="entry name" value="MFS general substrate transporter like domains"/>
    <property type="match status" value="1"/>
</dbReference>
<evidence type="ECO:0000256" key="3">
    <source>
        <dbReference type="ARBA" id="ARBA00022989"/>
    </source>
</evidence>
<evidence type="ECO:0000256" key="2">
    <source>
        <dbReference type="ARBA" id="ARBA00022692"/>
    </source>
</evidence>